<name>A0A3B7MRM3_9BACT</name>
<dbReference type="Pfam" id="PF01063">
    <property type="entry name" value="Aminotran_4"/>
    <property type="match status" value="1"/>
</dbReference>
<dbReference type="InterPro" id="IPR043131">
    <property type="entry name" value="BCAT-like_N"/>
</dbReference>
<dbReference type="EC" id="2.6.1.42" evidence="6"/>
<comment type="catalytic activity">
    <reaction evidence="10">
        <text>L-leucine + 2-oxoglutarate = 4-methyl-2-oxopentanoate + L-glutamate</text>
        <dbReference type="Rhea" id="RHEA:18321"/>
        <dbReference type="ChEBI" id="CHEBI:16810"/>
        <dbReference type="ChEBI" id="CHEBI:17865"/>
        <dbReference type="ChEBI" id="CHEBI:29985"/>
        <dbReference type="ChEBI" id="CHEBI:57427"/>
        <dbReference type="EC" id="2.6.1.42"/>
    </reaction>
</comment>
<reference evidence="11 12" key="1">
    <citation type="submission" date="2018-09" db="EMBL/GenBank/DDBJ databases">
        <title>Genome sequencing of strain 6GH32-13.</title>
        <authorList>
            <person name="Weon H.-Y."/>
            <person name="Heo J."/>
            <person name="Kwon S.-W."/>
        </authorList>
    </citation>
    <scope>NUCLEOTIDE SEQUENCE [LARGE SCALE GENOMIC DNA]</scope>
    <source>
        <strain evidence="11 12">5GH32-13</strain>
    </source>
</reference>
<gene>
    <name evidence="11" type="ORF">D3H65_19340</name>
</gene>
<comment type="similarity">
    <text evidence="5">Belongs to the class-IV pyridoxal-phosphate-dependent aminotransferase family.</text>
</comment>
<dbReference type="PANTHER" id="PTHR42743">
    <property type="entry name" value="AMINO-ACID AMINOTRANSFERASE"/>
    <property type="match status" value="1"/>
</dbReference>
<dbReference type="InterPro" id="IPR001544">
    <property type="entry name" value="Aminotrans_IV"/>
</dbReference>
<comment type="pathway">
    <text evidence="4">Amino-acid biosynthesis; L-leucine biosynthesis; L-leucine from 3-methyl-2-oxobutanoate: step 4/4.</text>
</comment>
<dbReference type="AlphaFoldDB" id="A0A3B7MRM3"/>
<dbReference type="InterPro" id="IPR036038">
    <property type="entry name" value="Aminotransferase-like"/>
</dbReference>
<comment type="pathway">
    <text evidence="3">Amino-acid biosynthesis; L-valine biosynthesis; L-valine from pyruvate: step 4/4.</text>
</comment>
<dbReference type="SUPFAM" id="SSF56752">
    <property type="entry name" value="D-aminoacid aminotransferase-like PLP-dependent enzymes"/>
    <property type="match status" value="1"/>
</dbReference>
<keyword evidence="12" id="KW-1185">Reference proteome</keyword>
<comment type="catalytic activity">
    <reaction evidence="8">
        <text>L-valine + 2-oxoglutarate = 3-methyl-2-oxobutanoate + L-glutamate</text>
        <dbReference type="Rhea" id="RHEA:24813"/>
        <dbReference type="ChEBI" id="CHEBI:11851"/>
        <dbReference type="ChEBI" id="CHEBI:16810"/>
        <dbReference type="ChEBI" id="CHEBI:29985"/>
        <dbReference type="ChEBI" id="CHEBI:57762"/>
        <dbReference type="EC" id="2.6.1.42"/>
    </reaction>
</comment>
<evidence type="ECO:0000256" key="8">
    <source>
        <dbReference type="ARBA" id="ARBA00048212"/>
    </source>
</evidence>
<evidence type="ECO:0000313" key="12">
    <source>
        <dbReference type="Proteomes" id="UP000263900"/>
    </source>
</evidence>
<evidence type="ECO:0000256" key="1">
    <source>
        <dbReference type="ARBA" id="ARBA00001933"/>
    </source>
</evidence>
<comment type="pathway">
    <text evidence="2">Amino-acid biosynthesis; L-isoleucine biosynthesis; L-isoleucine from 2-oxobutanoate: step 4/4.</text>
</comment>
<dbReference type="PANTHER" id="PTHR42743:SF11">
    <property type="entry name" value="AMINODEOXYCHORISMATE LYASE"/>
    <property type="match status" value="1"/>
</dbReference>
<keyword evidence="11" id="KW-0808">Transferase</keyword>
<evidence type="ECO:0000256" key="10">
    <source>
        <dbReference type="ARBA" id="ARBA00049229"/>
    </source>
</evidence>
<dbReference type="OrthoDB" id="9805628at2"/>
<dbReference type="InterPro" id="IPR050571">
    <property type="entry name" value="Class-IV_PLP-Dep_Aminotrnsfr"/>
</dbReference>
<evidence type="ECO:0000256" key="4">
    <source>
        <dbReference type="ARBA" id="ARBA00005072"/>
    </source>
</evidence>
<evidence type="ECO:0000256" key="3">
    <source>
        <dbReference type="ARBA" id="ARBA00004931"/>
    </source>
</evidence>
<keyword evidence="7" id="KW-0663">Pyridoxal phosphate</keyword>
<dbReference type="Gene3D" id="3.20.10.10">
    <property type="entry name" value="D-amino Acid Aminotransferase, subunit A, domain 2"/>
    <property type="match status" value="1"/>
</dbReference>
<evidence type="ECO:0000256" key="5">
    <source>
        <dbReference type="ARBA" id="ARBA00009320"/>
    </source>
</evidence>
<evidence type="ECO:0000256" key="6">
    <source>
        <dbReference type="ARBA" id="ARBA00013053"/>
    </source>
</evidence>
<dbReference type="GO" id="GO:0046394">
    <property type="term" value="P:carboxylic acid biosynthetic process"/>
    <property type="evidence" value="ECO:0007669"/>
    <property type="project" value="UniProtKB-ARBA"/>
</dbReference>
<keyword evidence="11" id="KW-0032">Aminotransferase</keyword>
<comment type="catalytic activity">
    <reaction evidence="9">
        <text>L-isoleucine + 2-oxoglutarate = (S)-3-methyl-2-oxopentanoate + L-glutamate</text>
        <dbReference type="Rhea" id="RHEA:24801"/>
        <dbReference type="ChEBI" id="CHEBI:16810"/>
        <dbReference type="ChEBI" id="CHEBI:29985"/>
        <dbReference type="ChEBI" id="CHEBI:35146"/>
        <dbReference type="ChEBI" id="CHEBI:58045"/>
        <dbReference type="EC" id="2.6.1.42"/>
    </reaction>
</comment>
<evidence type="ECO:0000313" key="11">
    <source>
        <dbReference type="EMBL" id="AXY76003.1"/>
    </source>
</evidence>
<evidence type="ECO:0000256" key="9">
    <source>
        <dbReference type="ARBA" id="ARBA00048798"/>
    </source>
</evidence>
<dbReference type="Proteomes" id="UP000263900">
    <property type="component" value="Chromosome"/>
</dbReference>
<comment type="cofactor">
    <cofactor evidence="1">
        <name>pyridoxal 5'-phosphate</name>
        <dbReference type="ChEBI" id="CHEBI:597326"/>
    </cofactor>
</comment>
<dbReference type="FunFam" id="3.20.10.10:FF:000002">
    <property type="entry name" value="D-alanine aminotransferase"/>
    <property type="match status" value="1"/>
</dbReference>
<evidence type="ECO:0000256" key="2">
    <source>
        <dbReference type="ARBA" id="ARBA00004824"/>
    </source>
</evidence>
<dbReference type="KEGG" id="pseg:D3H65_19340"/>
<accession>A0A3B7MRM3</accession>
<dbReference type="GO" id="GO:0008652">
    <property type="term" value="P:amino acid biosynthetic process"/>
    <property type="evidence" value="ECO:0007669"/>
    <property type="project" value="UniProtKB-ARBA"/>
</dbReference>
<sequence>MLYAIVNNELLPANQATLAVNDLAIQRGYGIFDFFKTINHTPAFLEDHLDRFYQSASILQLPVAYTREDLKALFRRLMEQNQLPDSGIRITLTGGYAADGYTITTPNLIITQQALPDNKGLHTTGIHLVTYPHQRQLPAAKSIDYLMAVWLQSFVKQQAAQDVLYHQNNTVSECPRSNFFIVTTDGVIKTPAHGILQGVIRKQVLQLAAGQYAIQEKSITLEDIYRAKEAFITSTTKNILPVVKVDGQIIGDGLPGKTTTALAADLQKVIDEIAKTR</sequence>
<protein>
    <recommendedName>
        <fullName evidence="6">branched-chain-amino-acid transaminase</fullName>
        <ecNumber evidence="6">2.6.1.42</ecNumber>
    </recommendedName>
</protein>
<organism evidence="11 12">
    <name type="scientific">Paraflavitalea soli</name>
    <dbReference type="NCBI Taxonomy" id="2315862"/>
    <lineage>
        <taxon>Bacteria</taxon>
        <taxon>Pseudomonadati</taxon>
        <taxon>Bacteroidota</taxon>
        <taxon>Chitinophagia</taxon>
        <taxon>Chitinophagales</taxon>
        <taxon>Chitinophagaceae</taxon>
        <taxon>Paraflavitalea</taxon>
    </lineage>
</organism>
<dbReference type="GO" id="GO:0004084">
    <property type="term" value="F:branched-chain-amino-acid transaminase activity"/>
    <property type="evidence" value="ECO:0007669"/>
    <property type="project" value="UniProtKB-EC"/>
</dbReference>
<dbReference type="EMBL" id="CP032157">
    <property type="protein sequence ID" value="AXY76003.1"/>
    <property type="molecule type" value="Genomic_DNA"/>
</dbReference>
<dbReference type="Gene3D" id="3.30.470.10">
    <property type="match status" value="1"/>
</dbReference>
<dbReference type="RefSeq" id="WP_119051882.1">
    <property type="nucleotide sequence ID" value="NZ_CP032157.1"/>
</dbReference>
<dbReference type="InterPro" id="IPR043132">
    <property type="entry name" value="BCAT-like_C"/>
</dbReference>
<proteinExistence type="inferred from homology"/>
<evidence type="ECO:0000256" key="7">
    <source>
        <dbReference type="ARBA" id="ARBA00022898"/>
    </source>
</evidence>